<reference evidence="1 2" key="1">
    <citation type="submission" date="2018-11" db="EMBL/GenBank/DDBJ databases">
        <authorList>
            <consortium name="Pathogen Informatics"/>
        </authorList>
    </citation>
    <scope>NUCLEOTIDE SEQUENCE [LARGE SCALE GENOMIC DNA]</scope>
</reference>
<dbReference type="EMBL" id="UYRU01099949">
    <property type="protein sequence ID" value="VDN40932.1"/>
    <property type="molecule type" value="Genomic_DNA"/>
</dbReference>
<keyword evidence="2" id="KW-1185">Reference proteome</keyword>
<evidence type="ECO:0000313" key="2">
    <source>
        <dbReference type="Proteomes" id="UP000281553"/>
    </source>
</evidence>
<dbReference type="Proteomes" id="UP000281553">
    <property type="component" value="Unassembled WGS sequence"/>
</dbReference>
<evidence type="ECO:0000313" key="1">
    <source>
        <dbReference type="EMBL" id="VDN40932.1"/>
    </source>
</evidence>
<sequence length="63" mass="7582">MSYWKCEWVSELQLDVFHPIMLRVFFKKYDMEEPPPPEDGSTYRAHTHQSWATVRKLNKNGPQ</sequence>
<dbReference type="OrthoDB" id="5857104at2759"/>
<accession>A0A3P7RB35</accession>
<dbReference type="AlphaFoldDB" id="A0A3P7RB35"/>
<organism evidence="1 2">
    <name type="scientific">Dibothriocephalus latus</name>
    <name type="common">Fish tapeworm</name>
    <name type="synonym">Diphyllobothrium latum</name>
    <dbReference type="NCBI Taxonomy" id="60516"/>
    <lineage>
        <taxon>Eukaryota</taxon>
        <taxon>Metazoa</taxon>
        <taxon>Spiralia</taxon>
        <taxon>Lophotrochozoa</taxon>
        <taxon>Platyhelminthes</taxon>
        <taxon>Cestoda</taxon>
        <taxon>Eucestoda</taxon>
        <taxon>Diphyllobothriidea</taxon>
        <taxon>Diphyllobothriidae</taxon>
        <taxon>Dibothriocephalus</taxon>
    </lineage>
</organism>
<proteinExistence type="predicted"/>
<protein>
    <submittedName>
        <fullName evidence="1">Uncharacterized protein</fullName>
    </submittedName>
</protein>
<name>A0A3P7RB35_DIBLA</name>
<gene>
    <name evidence="1" type="ORF">DILT_LOCUS18385</name>
</gene>